<gene>
    <name evidence="2" type="ORF">DW084_00950</name>
</gene>
<feature type="transmembrane region" description="Helical" evidence="1">
    <location>
        <begin position="377"/>
        <end position="396"/>
    </location>
</feature>
<feature type="transmembrane region" description="Helical" evidence="1">
    <location>
        <begin position="284"/>
        <end position="303"/>
    </location>
</feature>
<keyword evidence="1" id="KW-1133">Transmembrane helix</keyword>
<name>A0A415EYB3_ENTCA</name>
<organism evidence="2 3">
    <name type="scientific">Enterococcus casseliflavus</name>
    <name type="common">Enterococcus flavescens</name>
    <dbReference type="NCBI Taxonomy" id="37734"/>
    <lineage>
        <taxon>Bacteria</taxon>
        <taxon>Bacillati</taxon>
        <taxon>Bacillota</taxon>
        <taxon>Bacilli</taxon>
        <taxon>Lactobacillales</taxon>
        <taxon>Enterococcaceae</taxon>
        <taxon>Enterococcus</taxon>
    </lineage>
</organism>
<accession>A0A415EYB3</accession>
<evidence type="ECO:0000256" key="1">
    <source>
        <dbReference type="SAM" id="Phobius"/>
    </source>
</evidence>
<dbReference type="EMBL" id="QRMZ01000001">
    <property type="protein sequence ID" value="RHK08277.1"/>
    <property type="molecule type" value="Genomic_DNA"/>
</dbReference>
<feature type="transmembrane region" description="Helical" evidence="1">
    <location>
        <begin position="222"/>
        <end position="246"/>
    </location>
</feature>
<protein>
    <submittedName>
        <fullName evidence="2">ABC transporter permease</fullName>
    </submittedName>
</protein>
<dbReference type="Proteomes" id="UP000286288">
    <property type="component" value="Unassembled WGS sequence"/>
</dbReference>
<feature type="transmembrane region" description="Helical" evidence="1">
    <location>
        <begin position="318"/>
        <end position="335"/>
    </location>
</feature>
<keyword evidence="1" id="KW-0472">Membrane</keyword>
<dbReference type="AlphaFoldDB" id="A0A415EYB3"/>
<reference evidence="2 3" key="1">
    <citation type="submission" date="2018-08" db="EMBL/GenBank/DDBJ databases">
        <title>A genome reference for cultivated species of the human gut microbiota.</title>
        <authorList>
            <person name="Zou Y."/>
            <person name="Xue W."/>
            <person name="Luo G."/>
        </authorList>
    </citation>
    <scope>NUCLEOTIDE SEQUENCE [LARGE SCALE GENOMIC DNA]</scope>
    <source>
        <strain evidence="2 3">AF48-16</strain>
    </source>
</reference>
<evidence type="ECO:0000313" key="3">
    <source>
        <dbReference type="Proteomes" id="UP000286288"/>
    </source>
</evidence>
<proteinExistence type="predicted"/>
<sequence length="404" mass="46889">MKDYFFFELRQLLKSKKTIGLFCLLLIYSGVYSFWQRDFRPIERVDKTEMQQRYTVRQDFLDQQAANPSDHWSAFMAVEMFTPWNEAEKQRLDALAEKDWQAYAQSTSTWYHLALQFTDERNIFYTPDYYTFRNYYAGYDGRFGYASTAKLMEAFSQLPNSKLSQAVMEQKTGVQALQRSFTEYLPILLIAVSLFLAIDCLPKERRHKSLFLSLPLSAEEILWSKTAALMVGSAIATLGTMLFIWFGSGIQFGFGSLELPVTILSSTFDARYPITDFNAFETQAIGLFLSQCFLATLFLQFLYCRGILLFSALFRSELINLLVAGFCLLSPFLFQRRWFSAYLDKTLYVYLYQNVGQVLSGWTRFYFGSAGFTMEKGLLLLGGVWLLIELCFFLTIQRKKFHLA</sequence>
<dbReference type="Pfam" id="PF12679">
    <property type="entry name" value="ABC2_membrane_2"/>
    <property type="match status" value="1"/>
</dbReference>
<keyword evidence="1" id="KW-0812">Transmembrane</keyword>
<comment type="caution">
    <text evidence="2">The sequence shown here is derived from an EMBL/GenBank/DDBJ whole genome shotgun (WGS) entry which is preliminary data.</text>
</comment>
<evidence type="ECO:0000313" key="2">
    <source>
        <dbReference type="EMBL" id="RHK08277.1"/>
    </source>
</evidence>